<reference evidence="2" key="2">
    <citation type="submission" date="2024-06" db="EMBL/GenBank/DDBJ databases">
        <authorList>
            <person name="Sakai Y."/>
            <person name="Fujii T."/>
        </authorList>
    </citation>
    <scope>NUCLEOTIDE SEQUENCE</scope>
    <source>
        <strain evidence="2">M701</strain>
        <plasmid evidence="2">pM7012</plasmid>
    </source>
</reference>
<dbReference type="AlphaFoldDB" id="V5YQ84"/>
<dbReference type="RefSeq" id="WP_023842639.1">
    <property type="nucleotide sequence ID" value="NC_022995.1"/>
</dbReference>
<keyword evidence="2" id="KW-0614">Plasmid</keyword>
<organism evidence="2">
    <name type="scientific">Burkholderia sp. M701</name>
    <dbReference type="NCBI Taxonomy" id="326454"/>
    <lineage>
        <taxon>Bacteria</taxon>
        <taxon>Pseudomonadati</taxon>
        <taxon>Pseudomonadota</taxon>
        <taxon>Betaproteobacteria</taxon>
        <taxon>Burkholderiales</taxon>
        <taxon>Burkholderiaceae</taxon>
        <taxon>Burkholderia</taxon>
    </lineage>
</organism>
<proteinExistence type="predicted"/>
<evidence type="ECO:0000256" key="1">
    <source>
        <dbReference type="SAM" id="MobiDB-lite"/>
    </source>
</evidence>
<feature type="compositionally biased region" description="Basic and acidic residues" evidence="1">
    <location>
        <begin position="1"/>
        <end position="15"/>
    </location>
</feature>
<reference evidence="2" key="1">
    <citation type="journal article" date="2014" name="Microbiology">
        <title>A 2,4-dichlorophenoxyacetic acid degradation plasmid pM7012 discloses distribution of an unclassified megaplasmid group across bacterial species.</title>
        <authorList>
            <person name="Sakai Y."/>
            <person name="Ogawa N."/>
            <person name="Shimomura Y."/>
            <person name="Fujii T."/>
        </authorList>
    </citation>
    <scope>NUCLEOTIDE SEQUENCE</scope>
    <source>
        <strain evidence="2">M701</strain>
    </source>
</reference>
<name>V5YQ84_9BURK</name>
<sequence length="147" mass="16348">MNPQDNREMPEKSAAGEKAGGKGTGPALPVGTIVGAHRWPYVGNHPGCWGTPWKGEVLALNDQRAWAKNVTLSTQQKIDAHVEWCNEQGLFEDNVPVLWDFGDEKIVYFQTASNLRPYAVDYLDWQAARAAAFRREAERMAVCDSCV</sequence>
<dbReference type="EMBL" id="AB853026">
    <property type="protein sequence ID" value="BAO19096.1"/>
    <property type="molecule type" value="Genomic_DNA"/>
</dbReference>
<accession>V5YQ84</accession>
<geneLocation type="plasmid" evidence="2">
    <name>pM7012</name>
</geneLocation>
<feature type="region of interest" description="Disordered" evidence="1">
    <location>
        <begin position="1"/>
        <end position="27"/>
    </location>
</feature>
<protein>
    <submittedName>
        <fullName evidence="2">Uncharacterized protein</fullName>
    </submittedName>
</protein>
<evidence type="ECO:0000313" key="2">
    <source>
        <dbReference type="EMBL" id="BAO19096.1"/>
    </source>
</evidence>